<gene>
    <name evidence="1" type="ORF">ENSA7_67220</name>
</gene>
<sequence length="211" mass="23159">MMSTSPDPATRWATLRGGDPREPALLREVAARYAEPHRAYHGLSHLDALARLYADVDRGPGWVHPAEVKLAILLHDAIYEPGRSDNEARSAALAGELLAGWPVEISRVQAMIDATAAHDRADTSGDPDLAHFLDADMAIIGAPPAVYDAYAQGVQREFAKIPAAMFRAGRRAFVAAQLARASLFQTVFFRDRYERQARENLQRELAALTTT</sequence>
<evidence type="ECO:0000313" key="2">
    <source>
        <dbReference type="Proteomes" id="UP000238823"/>
    </source>
</evidence>
<dbReference type="Proteomes" id="UP000238823">
    <property type="component" value="Unassembled WGS sequence"/>
</dbReference>
<name>A0A2S9XWZ4_9BACT</name>
<dbReference type="SUPFAM" id="SSF109604">
    <property type="entry name" value="HD-domain/PDEase-like"/>
    <property type="match status" value="1"/>
</dbReference>
<reference evidence="1 2" key="1">
    <citation type="submission" date="2018-03" db="EMBL/GenBank/DDBJ databases">
        <title>Draft Genome Sequences of the Obligatory Marine Myxobacteria Enhygromyxa salina SWB007.</title>
        <authorList>
            <person name="Poehlein A."/>
            <person name="Moghaddam J.A."/>
            <person name="Harms H."/>
            <person name="Alanjari M."/>
            <person name="Koenig G.M."/>
            <person name="Daniel R."/>
            <person name="Schaeberle T.F."/>
        </authorList>
    </citation>
    <scope>NUCLEOTIDE SEQUENCE [LARGE SCALE GENOMIC DNA]</scope>
    <source>
        <strain evidence="1 2">SWB007</strain>
    </source>
</reference>
<dbReference type="PIRSF" id="PIRSF035170">
    <property type="entry name" value="HD_phosphohydro"/>
    <property type="match status" value="1"/>
</dbReference>
<dbReference type="PANTHER" id="PTHR21174:SF0">
    <property type="entry name" value="HD PHOSPHOHYDROLASE FAMILY PROTEIN-RELATED"/>
    <property type="match status" value="1"/>
</dbReference>
<dbReference type="AlphaFoldDB" id="A0A2S9XWZ4"/>
<dbReference type="Gene3D" id="1.10.3210.10">
    <property type="entry name" value="Hypothetical protein af1432"/>
    <property type="match status" value="1"/>
</dbReference>
<comment type="caution">
    <text evidence="1">The sequence shown here is derived from an EMBL/GenBank/DDBJ whole genome shotgun (WGS) entry which is preliminary data.</text>
</comment>
<proteinExistence type="predicted"/>
<evidence type="ECO:0008006" key="3">
    <source>
        <dbReference type="Google" id="ProtNLM"/>
    </source>
</evidence>
<protein>
    <recommendedName>
        <fullName evidence="3">Metal-dependent HD superfamily phosphohydrolase</fullName>
    </recommendedName>
</protein>
<evidence type="ECO:0000313" key="1">
    <source>
        <dbReference type="EMBL" id="PRP97372.1"/>
    </source>
</evidence>
<dbReference type="PANTHER" id="PTHR21174">
    <property type="match status" value="1"/>
</dbReference>
<organism evidence="1 2">
    <name type="scientific">Enhygromyxa salina</name>
    <dbReference type="NCBI Taxonomy" id="215803"/>
    <lineage>
        <taxon>Bacteria</taxon>
        <taxon>Pseudomonadati</taxon>
        <taxon>Myxococcota</taxon>
        <taxon>Polyangia</taxon>
        <taxon>Nannocystales</taxon>
        <taxon>Nannocystaceae</taxon>
        <taxon>Enhygromyxa</taxon>
    </lineage>
</organism>
<dbReference type="InterPro" id="IPR009218">
    <property type="entry name" value="HD_phosphohydro"/>
</dbReference>
<accession>A0A2S9XWZ4</accession>
<dbReference type="EMBL" id="PVNL01000130">
    <property type="protein sequence ID" value="PRP97372.1"/>
    <property type="molecule type" value="Genomic_DNA"/>
</dbReference>